<evidence type="ECO:0000256" key="1">
    <source>
        <dbReference type="SAM" id="MobiDB-lite"/>
    </source>
</evidence>
<reference evidence="2 3" key="1">
    <citation type="submission" date="2019-03" db="EMBL/GenBank/DDBJ databases">
        <title>First draft genome of Liparis tanakae, snailfish: a comprehensive survey of snailfish specific genes.</title>
        <authorList>
            <person name="Kim W."/>
            <person name="Song I."/>
            <person name="Jeong J.-H."/>
            <person name="Kim D."/>
            <person name="Kim S."/>
            <person name="Ryu S."/>
            <person name="Song J.Y."/>
            <person name="Lee S.K."/>
        </authorList>
    </citation>
    <scope>NUCLEOTIDE SEQUENCE [LARGE SCALE GENOMIC DNA]</scope>
    <source>
        <tissue evidence="2">Muscle</tissue>
    </source>
</reference>
<dbReference type="Proteomes" id="UP000314294">
    <property type="component" value="Unassembled WGS sequence"/>
</dbReference>
<accession>A0A4Z2IMU0</accession>
<dbReference type="AlphaFoldDB" id="A0A4Z2IMU0"/>
<gene>
    <name evidence="2" type="ORF">EYF80_011266</name>
</gene>
<evidence type="ECO:0000313" key="2">
    <source>
        <dbReference type="EMBL" id="TNN78483.1"/>
    </source>
</evidence>
<feature type="compositionally biased region" description="Basic and acidic residues" evidence="1">
    <location>
        <begin position="68"/>
        <end position="77"/>
    </location>
</feature>
<proteinExistence type="predicted"/>
<dbReference type="EMBL" id="SRLO01000073">
    <property type="protein sequence ID" value="TNN78483.1"/>
    <property type="molecule type" value="Genomic_DNA"/>
</dbReference>
<keyword evidence="3" id="KW-1185">Reference proteome</keyword>
<name>A0A4Z2IMU0_9TELE</name>
<evidence type="ECO:0000313" key="3">
    <source>
        <dbReference type="Proteomes" id="UP000314294"/>
    </source>
</evidence>
<organism evidence="2 3">
    <name type="scientific">Liparis tanakae</name>
    <name type="common">Tanaka's snailfish</name>
    <dbReference type="NCBI Taxonomy" id="230148"/>
    <lineage>
        <taxon>Eukaryota</taxon>
        <taxon>Metazoa</taxon>
        <taxon>Chordata</taxon>
        <taxon>Craniata</taxon>
        <taxon>Vertebrata</taxon>
        <taxon>Euteleostomi</taxon>
        <taxon>Actinopterygii</taxon>
        <taxon>Neopterygii</taxon>
        <taxon>Teleostei</taxon>
        <taxon>Neoteleostei</taxon>
        <taxon>Acanthomorphata</taxon>
        <taxon>Eupercaria</taxon>
        <taxon>Perciformes</taxon>
        <taxon>Cottioidei</taxon>
        <taxon>Cottales</taxon>
        <taxon>Liparidae</taxon>
        <taxon>Liparis</taxon>
    </lineage>
</organism>
<sequence length="77" mass="8411">MAAGIHHTISRNTKSDAGIGPKALFARVHQCGLEKKSCCNADWRSLGMEKGEEPGLEEGPIDLSGNDNRQRQRGEHI</sequence>
<feature type="region of interest" description="Disordered" evidence="1">
    <location>
        <begin position="50"/>
        <end position="77"/>
    </location>
</feature>
<protein>
    <submittedName>
        <fullName evidence="2">Uncharacterized protein</fullName>
    </submittedName>
</protein>
<comment type="caution">
    <text evidence="2">The sequence shown here is derived from an EMBL/GenBank/DDBJ whole genome shotgun (WGS) entry which is preliminary data.</text>
</comment>